<keyword evidence="2" id="KW-0964">Secreted</keyword>
<evidence type="ECO:0000313" key="4">
    <source>
        <dbReference type="EMBL" id="MCE8027059.1"/>
    </source>
</evidence>
<dbReference type="InterPro" id="IPR001343">
    <property type="entry name" value="Hemolysn_Ca-bd"/>
</dbReference>
<dbReference type="NCBIfam" id="TIGR03661">
    <property type="entry name" value="T1SS_VCA0849"/>
    <property type="match status" value="1"/>
</dbReference>
<dbReference type="InterPro" id="IPR050557">
    <property type="entry name" value="RTX_toxin/Mannuronan_C5-epim"/>
</dbReference>
<dbReference type="Proteomes" id="UP001320272">
    <property type="component" value="Unassembled WGS sequence"/>
</dbReference>
<evidence type="ECO:0000313" key="5">
    <source>
        <dbReference type="Proteomes" id="UP001320272"/>
    </source>
</evidence>
<evidence type="ECO:0000256" key="1">
    <source>
        <dbReference type="ARBA" id="ARBA00004613"/>
    </source>
</evidence>
<evidence type="ECO:0000256" key="2">
    <source>
        <dbReference type="ARBA" id="ARBA00022525"/>
    </source>
</evidence>
<dbReference type="Gene3D" id="2.150.10.10">
    <property type="entry name" value="Serralysin-like metalloprotease, C-terminal"/>
    <property type="match status" value="1"/>
</dbReference>
<comment type="caution">
    <text evidence="4">The sequence shown here is derived from an EMBL/GenBank/DDBJ whole genome shotgun (WGS) entry which is preliminary data.</text>
</comment>
<dbReference type="PROSITE" id="PS00330">
    <property type="entry name" value="HEMOLYSIN_CALCIUM"/>
    <property type="match status" value="1"/>
</dbReference>
<name>A0ABS9AZB0_9GAMM</name>
<protein>
    <submittedName>
        <fullName evidence="4">Type I secretion C-terminal target domain-containing protein</fullName>
    </submittedName>
</protein>
<gene>
    <name evidence="4" type="ORF">HOP59_23300</name>
</gene>
<dbReference type="Pfam" id="PF00353">
    <property type="entry name" value="HemolysinCabind"/>
    <property type="match status" value="1"/>
</dbReference>
<proteinExistence type="predicted"/>
<keyword evidence="3" id="KW-0106">Calcium</keyword>
<keyword evidence="5" id="KW-1185">Reference proteome</keyword>
<evidence type="ECO:0000256" key="3">
    <source>
        <dbReference type="ARBA" id="ARBA00022837"/>
    </source>
</evidence>
<dbReference type="InterPro" id="IPR018511">
    <property type="entry name" value="Hemolysin-typ_Ca-bd_CS"/>
</dbReference>
<dbReference type="InterPro" id="IPR011049">
    <property type="entry name" value="Serralysin-like_metalloprot_C"/>
</dbReference>
<dbReference type="PANTHER" id="PTHR38340">
    <property type="entry name" value="S-LAYER PROTEIN"/>
    <property type="match status" value="1"/>
</dbReference>
<sequence>MCARHGAQRLTGADNNVLFGGAGAQVLSGGDGNDILIGGAGNDTLIGGQGDDVFQWNFGDQGGVGSAARDVVKDFSLGSNTLDLADLLQGEAAGTIDSFIFAAQEGSSTVLYVNHEGSIGANGSNATQVIVLENFNMNDQGSAEFLKGLLDSGQLHIDQ</sequence>
<organism evidence="4 5">
    <name type="scientific">Billgrantia aerodenitrificans</name>
    <dbReference type="NCBI Taxonomy" id="2733483"/>
    <lineage>
        <taxon>Bacteria</taxon>
        <taxon>Pseudomonadati</taxon>
        <taxon>Pseudomonadota</taxon>
        <taxon>Gammaproteobacteria</taxon>
        <taxon>Oceanospirillales</taxon>
        <taxon>Halomonadaceae</taxon>
        <taxon>Billgrantia</taxon>
    </lineage>
</organism>
<dbReference type="RefSeq" id="WP_276574333.1">
    <property type="nucleotide sequence ID" value="NZ_JABFTV010000025.1"/>
</dbReference>
<dbReference type="PANTHER" id="PTHR38340:SF1">
    <property type="entry name" value="S-LAYER PROTEIN"/>
    <property type="match status" value="1"/>
</dbReference>
<reference evidence="4 5" key="1">
    <citation type="journal article" date="2021" name="Front. Microbiol.">
        <title>Aerobic Denitrification and Heterotrophic Sulfur Oxidation in the Genus Halomonas Revealed by Six Novel Species Characterizations and Genome-Based Analysis.</title>
        <authorList>
            <person name="Wang L."/>
            <person name="Shao Z."/>
        </authorList>
    </citation>
    <scope>NUCLEOTIDE SEQUENCE [LARGE SCALE GENOMIC DNA]</scope>
    <source>
        <strain evidence="4 5">MCCC 1A11058</strain>
    </source>
</reference>
<dbReference type="InterPro" id="IPR019960">
    <property type="entry name" value="T1SS_VCA0849"/>
</dbReference>
<comment type="subcellular location">
    <subcellularLocation>
        <location evidence="1">Secreted</location>
    </subcellularLocation>
</comment>
<dbReference type="PRINTS" id="PR00313">
    <property type="entry name" value="CABNDNGRPT"/>
</dbReference>
<dbReference type="SUPFAM" id="SSF51120">
    <property type="entry name" value="beta-Roll"/>
    <property type="match status" value="1"/>
</dbReference>
<accession>A0ABS9AZB0</accession>
<dbReference type="EMBL" id="JABFTV010000025">
    <property type="protein sequence ID" value="MCE8027059.1"/>
    <property type="molecule type" value="Genomic_DNA"/>
</dbReference>